<dbReference type="AlphaFoldDB" id="A0A9P1EAE9"/>
<name>A0A9P1EAE9_CUSEU</name>
<accession>A0A9P1EAE9</accession>
<dbReference type="Proteomes" id="UP001152484">
    <property type="component" value="Unassembled WGS sequence"/>
</dbReference>
<evidence type="ECO:0008006" key="3">
    <source>
        <dbReference type="Google" id="ProtNLM"/>
    </source>
</evidence>
<dbReference type="OrthoDB" id="1705899at2759"/>
<proteinExistence type="predicted"/>
<dbReference type="EMBL" id="CAMAPE010000027">
    <property type="protein sequence ID" value="CAH9091757.1"/>
    <property type="molecule type" value="Genomic_DNA"/>
</dbReference>
<evidence type="ECO:0000313" key="1">
    <source>
        <dbReference type="EMBL" id="CAH9091757.1"/>
    </source>
</evidence>
<protein>
    <recommendedName>
        <fullName evidence="3">DUF4283 domain-containing protein</fullName>
    </recommendedName>
</protein>
<organism evidence="1 2">
    <name type="scientific">Cuscuta europaea</name>
    <name type="common">European dodder</name>
    <dbReference type="NCBI Taxonomy" id="41803"/>
    <lineage>
        <taxon>Eukaryota</taxon>
        <taxon>Viridiplantae</taxon>
        <taxon>Streptophyta</taxon>
        <taxon>Embryophyta</taxon>
        <taxon>Tracheophyta</taxon>
        <taxon>Spermatophyta</taxon>
        <taxon>Magnoliopsida</taxon>
        <taxon>eudicotyledons</taxon>
        <taxon>Gunneridae</taxon>
        <taxon>Pentapetalae</taxon>
        <taxon>asterids</taxon>
        <taxon>lamiids</taxon>
        <taxon>Solanales</taxon>
        <taxon>Convolvulaceae</taxon>
        <taxon>Cuscuteae</taxon>
        <taxon>Cuscuta</taxon>
        <taxon>Cuscuta subgen. Cuscuta</taxon>
    </lineage>
</organism>
<reference evidence="1" key="1">
    <citation type="submission" date="2022-07" db="EMBL/GenBank/DDBJ databases">
        <authorList>
            <person name="Macas J."/>
            <person name="Novak P."/>
            <person name="Neumann P."/>
        </authorList>
    </citation>
    <scope>NUCLEOTIDE SEQUENCE</scope>
</reference>
<comment type="caution">
    <text evidence="1">The sequence shown here is derived from an EMBL/GenBank/DDBJ whole genome shotgun (WGS) entry which is preliminary data.</text>
</comment>
<evidence type="ECO:0000313" key="2">
    <source>
        <dbReference type="Proteomes" id="UP001152484"/>
    </source>
</evidence>
<keyword evidence="2" id="KW-1185">Reference proteome</keyword>
<sequence length="116" mass="13587">MNVNNTNCPKMVSGKNFLGRPKKESGKNFMGQMEYLFTFYHIVYMRCVLESGMWLFERNLLILKEIRLVDIPLKVNLNEVDFWVQVHNIPYDFVNIGTARRLVILLESSLALMKSI</sequence>
<gene>
    <name evidence="1" type="ORF">CEURO_LOCUS11692</name>
</gene>